<feature type="region of interest" description="Disordered" evidence="1">
    <location>
        <begin position="198"/>
        <end position="259"/>
    </location>
</feature>
<dbReference type="PANTHER" id="PTHR37451:SF4">
    <property type="entry name" value="MARVEL DOMAIN-CONTAINING PROTEIN"/>
    <property type="match status" value="1"/>
</dbReference>
<dbReference type="PANTHER" id="PTHR37451">
    <property type="entry name" value="MARVEL DOMAIN"/>
    <property type="match status" value="1"/>
</dbReference>
<feature type="region of interest" description="Disordered" evidence="1">
    <location>
        <begin position="265"/>
        <end position="284"/>
    </location>
</feature>
<dbReference type="AlphaFoldDB" id="A0AAN7HI15"/>
<feature type="transmembrane region" description="Helical" evidence="2">
    <location>
        <begin position="85"/>
        <end position="106"/>
    </location>
</feature>
<protein>
    <recommendedName>
        <fullName evidence="5">MARVEL domain-containing protein</fullName>
    </recommendedName>
</protein>
<comment type="caution">
    <text evidence="3">The sequence shown here is derived from an EMBL/GenBank/DDBJ whole genome shotgun (WGS) entry which is preliminary data.</text>
</comment>
<evidence type="ECO:0000313" key="3">
    <source>
        <dbReference type="EMBL" id="KAK4250771.1"/>
    </source>
</evidence>
<evidence type="ECO:0000256" key="2">
    <source>
        <dbReference type="SAM" id="Phobius"/>
    </source>
</evidence>
<evidence type="ECO:0000256" key="1">
    <source>
        <dbReference type="SAM" id="MobiDB-lite"/>
    </source>
</evidence>
<feature type="region of interest" description="Disordered" evidence="1">
    <location>
        <begin position="318"/>
        <end position="388"/>
    </location>
</feature>
<proteinExistence type="predicted"/>
<feature type="compositionally biased region" description="Low complexity" evidence="1">
    <location>
        <begin position="375"/>
        <end position="388"/>
    </location>
</feature>
<feature type="compositionally biased region" description="Low complexity" evidence="1">
    <location>
        <begin position="213"/>
        <end position="237"/>
    </location>
</feature>
<feature type="compositionally biased region" description="Low complexity" evidence="1">
    <location>
        <begin position="269"/>
        <end position="284"/>
    </location>
</feature>
<reference evidence="3" key="2">
    <citation type="submission" date="2023-05" db="EMBL/GenBank/DDBJ databases">
        <authorList>
            <consortium name="Lawrence Berkeley National Laboratory"/>
            <person name="Steindorff A."/>
            <person name="Hensen N."/>
            <person name="Bonometti L."/>
            <person name="Westerberg I."/>
            <person name="Brannstrom I.O."/>
            <person name="Guillou S."/>
            <person name="Cros-Aarteil S."/>
            <person name="Calhoun S."/>
            <person name="Haridas S."/>
            <person name="Kuo A."/>
            <person name="Mondo S."/>
            <person name="Pangilinan J."/>
            <person name="Riley R."/>
            <person name="Labutti K."/>
            <person name="Andreopoulos B."/>
            <person name="Lipzen A."/>
            <person name="Chen C."/>
            <person name="Yanf M."/>
            <person name="Daum C."/>
            <person name="Ng V."/>
            <person name="Clum A."/>
            <person name="Ohm R."/>
            <person name="Martin F."/>
            <person name="Silar P."/>
            <person name="Natvig D."/>
            <person name="Lalanne C."/>
            <person name="Gautier V."/>
            <person name="Ament-Velasquez S.L."/>
            <person name="Kruys A."/>
            <person name="Hutchinson M.I."/>
            <person name="Powell A.J."/>
            <person name="Barry K."/>
            <person name="Miller A.N."/>
            <person name="Grigoriev I.V."/>
            <person name="Debuchy R."/>
            <person name="Gladieux P."/>
            <person name="Thoren M.H."/>
            <person name="Johannesson H."/>
        </authorList>
    </citation>
    <scope>NUCLEOTIDE SEQUENCE</scope>
    <source>
        <strain evidence="3">CBS 359.72</strain>
    </source>
</reference>
<feature type="compositionally biased region" description="Low complexity" evidence="1">
    <location>
        <begin position="318"/>
        <end position="337"/>
    </location>
</feature>
<keyword evidence="4" id="KW-1185">Reference proteome</keyword>
<dbReference type="Proteomes" id="UP001303647">
    <property type="component" value="Unassembled WGS sequence"/>
</dbReference>
<keyword evidence="2" id="KW-0812">Transmembrane</keyword>
<organism evidence="3 4">
    <name type="scientific">Corynascus novoguineensis</name>
    <dbReference type="NCBI Taxonomy" id="1126955"/>
    <lineage>
        <taxon>Eukaryota</taxon>
        <taxon>Fungi</taxon>
        <taxon>Dikarya</taxon>
        <taxon>Ascomycota</taxon>
        <taxon>Pezizomycotina</taxon>
        <taxon>Sordariomycetes</taxon>
        <taxon>Sordariomycetidae</taxon>
        <taxon>Sordariales</taxon>
        <taxon>Chaetomiaceae</taxon>
        <taxon>Corynascus</taxon>
    </lineage>
</organism>
<keyword evidence="2" id="KW-0472">Membrane</keyword>
<name>A0AAN7HI15_9PEZI</name>
<evidence type="ECO:0008006" key="5">
    <source>
        <dbReference type="Google" id="ProtNLM"/>
    </source>
</evidence>
<feature type="compositionally biased region" description="Pro residues" evidence="1">
    <location>
        <begin position="238"/>
        <end position="247"/>
    </location>
</feature>
<reference evidence="3" key="1">
    <citation type="journal article" date="2023" name="Mol. Phylogenet. Evol.">
        <title>Genome-scale phylogeny and comparative genomics of the fungal order Sordariales.</title>
        <authorList>
            <person name="Hensen N."/>
            <person name="Bonometti L."/>
            <person name="Westerberg I."/>
            <person name="Brannstrom I.O."/>
            <person name="Guillou S."/>
            <person name="Cros-Aarteil S."/>
            <person name="Calhoun S."/>
            <person name="Haridas S."/>
            <person name="Kuo A."/>
            <person name="Mondo S."/>
            <person name="Pangilinan J."/>
            <person name="Riley R."/>
            <person name="LaButti K."/>
            <person name="Andreopoulos B."/>
            <person name="Lipzen A."/>
            <person name="Chen C."/>
            <person name="Yan M."/>
            <person name="Daum C."/>
            <person name="Ng V."/>
            <person name="Clum A."/>
            <person name="Steindorff A."/>
            <person name="Ohm R.A."/>
            <person name="Martin F."/>
            <person name="Silar P."/>
            <person name="Natvig D.O."/>
            <person name="Lalanne C."/>
            <person name="Gautier V."/>
            <person name="Ament-Velasquez S.L."/>
            <person name="Kruys A."/>
            <person name="Hutchinson M.I."/>
            <person name="Powell A.J."/>
            <person name="Barry K."/>
            <person name="Miller A.N."/>
            <person name="Grigoriev I.V."/>
            <person name="Debuchy R."/>
            <person name="Gladieux P."/>
            <person name="Hiltunen Thoren M."/>
            <person name="Johannesson H."/>
        </authorList>
    </citation>
    <scope>NUCLEOTIDE SEQUENCE</scope>
    <source>
        <strain evidence="3">CBS 359.72</strain>
    </source>
</reference>
<keyword evidence="2" id="KW-1133">Transmembrane helix</keyword>
<accession>A0AAN7HI15</accession>
<sequence>MNKSPHPTARPPGREHIPIFPKKFASIRIVQLILAFLVVVAAAIGVHYRPFFGNAFILIVGLMTLCTSTYLLIAEYGPPAAYNYWAILSFDVLLVILWLCCVPLTSGQLRFLFELAEYDKENLGEVPYLFAAFLASQTLATLFGGFESILYLISLSIHSVCVHRHRAAGLRSTPVKKTGPFVAPFGVYGPPNPGDPVPMWYQQQHYQSPGGVPPAQQQQSYLQQPMPAYQQNQQQPPQFNPYPYPHPPPREGYTEVPAQSQPQMLAPAPTQTSTPNLTTPTMSTTTPLWTSPAVTAAHEMPTQQYQHVGFYVPPQEMPYQERQQQQQQQQTPQQQPQSGGVFLSQGPAQAQVQEEKQQAQQGQQGQDQGQGQGKGQKSQIPQSSKKEE</sequence>
<evidence type="ECO:0000313" key="4">
    <source>
        <dbReference type="Proteomes" id="UP001303647"/>
    </source>
</evidence>
<dbReference type="EMBL" id="MU857610">
    <property type="protein sequence ID" value="KAK4250771.1"/>
    <property type="molecule type" value="Genomic_DNA"/>
</dbReference>
<feature type="transmembrane region" description="Helical" evidence="2">
    <location>
        <begin position="29"/>
        <end position="48"/>
    </location>
</feature>
<feature type="compositionally biased region" description="Low complexity" evidence="1">
    <location>
        <begin position="348"/>
        <end position="367"/>
    </location>
</feature>
<gene>
    <name evidence="3" type="ORF">C7999DRAFT_28601</name>
</gene>
<feature type="transmembrane region" description="Helical" evidence="2">
    <location>
        <begin position="54"/>
        <end position="73"/>
    </location>
</feature>